<dbReference type="InterPro" id="IPR036640">
    <property type="entry name" value="ABC1_TM_sf"/>
</dbReference>
<dbReference type="PROSITE" id="PS50929">
    <property type="entry name" value="ABC_TM1F"/>
    <property type="match status" value="1"/>
</dbReference>
<dbReference type="SUPFAM" id="SSF90123">
    <property type="entry name" value="ABC transporter transmembrane region"/>
    <property type="match status" value="1"/>
</dbReference>
<feature type="transmembrane region" description="Helical" evidence="5">
    <location>
        <begin position="162"/>
        <end position="184"/>
    </location>
</feature>
<dbReference type="PANTHER" id="PTHR43394:SF1">
    <property type="entry name" value="ATP-BINDING CASSETTE SUB-FAMILY B MEMBER 10, MITOCHONDRIAL"/>
    <property type="match status" value="1"/>
</dbReference>
<evidence type="ECO:0000259" key="6">
    <source>
        <dbReference type="PROSITE" id="PS50893"/>
    </source>
</evidence>
<keyword evidence="4 5" id="KW-0472">Membrane</keyword>
<proteinExistence type="predicted"/>
<dbReference type="Pfam" id="PF00664">
    <property type="entry name" value="ABC_membrane"/>
    <property type="match status" value="1"/>
</dbReference>
<organism evidence="8 9">
    <name type="scientific">Actinomycetospora chlora</name>
    <dbReference type="NCBI Taxonomy" id="663608"/>
    <lineage>
        <taxon>Bacteria</taxon>
        <taxon>Bacillati</taxon>
        <taxon>Actinomycetota</taxon>
        <taxon>Actinomycetes</taxon>
        <taxon>Pseudonocardiales</taxon>
        <taxon>Pseudonocardiaceae</taxon>
        <taxon>Actinomycetospora</taxon>
    </lineage>
</organism>
<dbReference type="Gene3D" id="3.40.50.300">
    <property type="entry name" value="P-loop containing nucleotide triphosphate hydrolases"/>
    <property type="match status" value="1"/>
</dbReference>
<dbReference type="SUPFAM" id="SSF52540">
    <property type="entry name" value="P-loop containing nucleoside triphosphate hydrolases"/>
    <property type="match status" value="1"/>
</dbReference>
<dbReference type="InterPro" id="IPR027417">
    <property type="entry name" value="P-loop_NTPase"/>
</dbReference>
<name>A0ABP9BZW3_9PSEU</name>
<comment type="subcellular location">
    <subcellularLocation>
        <location evidence="1">Cell membrane</location>
        <topology evidence="1">Multi-pass membrane protein</topology>
    </subcellularLocation>
</comment>
<dbReference type="InterPro" id="IPR003439">
    <property type="entry name" value="ABC_transporter-like_ATP-bd"/>
</dbReference>
<keyword evidence="3 5" id="KW-1133">Transmembrane helix</keyword>
<evidence type="ECO:0000256" key="5">
    <source>
        <dbReference type="SAM" id="Phobius"/>
    </source>
</evidence>
<comment type="caution">
    <text evidence="8">The sequence shown here is derived from an EMBL/GenBank/DDBJ whole genome shotgun (WGS) entry which is preliminary data.</text>
</comment>
<protein>
    <submittedName>
        <fullName evidence="8">ABC transporter ATP-binding protein</fullName>
    </submittedName>
</protein>
<feature type="transmembrane region" description="Helical" evidence="5">
    <location>
        <begin position="136"/>
        <end position="156"/>
    </location>
</feature>
<dbReference type="InterPro" id="IPR011527">
    <property type="entry name" value="ABC1_TM_dom"/>
</dbReference>
<dbReference type="Pfam" id="PF00005">
    <property type="entry name" value="ABC_tran"/>
    <property type="match status" value="1"/>
</dbReference>
<dbReference type="CDD" id="cd07346">
    <property type="entry name" value="ABC_6TM_exporters"/>
    <property type="match status" value="1"/>
</dbReference>
<dbReference type="PROSITE" id="PS00211">
    <property type="entry name" value="ABC_TRANSPORTER_1"/>
    <property type="match status" value="1"/>
</dbReference>
<dbReference type="Gene3D" id="1.20.1560.10">
    <property type="entry name" value="ABC transporter type 1, transmembrane domain"/>
    <property type="match status" value="1"/>
</dbReference>
<evidence type="ECO:0000313" key="8">
    <source>
        <dbReference type="EMBL" id="GAA4800959.1"/>
    </source>
</evidence>
<sequence>MTTTPPTAAAVLRGSVRDQRGPVASAALLFAGHQGCEALVPVLVGVVVDRAVATGDPVALLGWLAVLGLDFLVLSSCYRWGARRAWLGDVRADQRLRLLLADRLLDPRGGAEAGRLPGELANVAVADAKRVGILNFALPLGLAALTAMLVAAVALLRTSVPLGLLILLGTPPLLLVVHLLGLPLQRRSGPEQERAARASGVAADLVDGVRVLKGLGAVPAAVARYRGASREALGATLGATRVQAGYQGAVLAANGLFLALVALVGGRLAADGALSIGGLVAAVGLAQFLITPLQMLGWVNGRIAQGRASAARIAAVLATGPAVADGDPDVPAPPARPALALHDLHHGTLRGLDLDVGAGETVGVVSADPADAAALVACLAREVDPERGTITVGGGPLARHPPRVARASVLVAAHGAELFSGSLHENVAAAARDPAPVGAAMAAARADQVAEVLPDGAATVLTEQGRSLSGGQRQRVALARALAADAPVLVLHDPTTAVDAVTEVLIADGLAALRADRTTLVLATSPALLAVTDRVVLVVDGRVAAVGTHAELMGSSSAYRDVVTA</sequence>
<evidence type="ECO:0000256" key="3">
    <source>
        <dbReference type="ARBA" id="ARBA00022989"/>
    </source>
</evidence>
<evidence type="ECO:0000256" key="2">
    <source>
        <dbReference type="ARBA" id="ARBA00022692"/>
    </source>
</evidence>
<evidence type="ECO:0000256" key="1">
    <source>
        <dbReference type="ARBA" id="ARBA00004651"/>
    </source>
</evidence>
<dbReference type="PROSITE" id="PS50893">
    <property type="entry name" value="ABC_TRANSPORTER_2"/>
    <property type="match status" value="1"/>
</dbReference>
<keyword evidence="9" id="KW-1185">Reference proteome</keyword>
<dbReference type="RefSeq" id="WP_345419822.1">
    <property type="nucleotide sequence ID" value="NZ_BAABHO010000038.1"/>
</dbReference>
<feature type="domain" description="ABC transporter" evidence="6">
    <location>
        <begin position="330"/>
        <end position="565"/>
    </location>
</feature>
<dbReference type="InterPro" id="IPR017871">
    <property type="entry name" value="ABC_transporter-like_CS"/>
</dbReference>
<evidence type="ECO:0000259" key="7">
    <source>
        <dbReference type="PROSITE" id="PS50929"/>
    </source>
</evidence>
<feature type="transmembrane region" description="Helical" evidence="5">
    <location>
        <begin position="249"/>
        <end position="270"/>
    </location>
</feature>
<keyword evidence="8" id="KW-0547">Nucleotide-binding</keyword>
<gene>
    <name evidence="8" type="ORF">GCM10023200_42230</name>
</gene>
<dbReference type="Proteomes" id="UP001500928">
    <property type="component" value="Unassembled WGS sequence"/>
</dbReference>
<evidence type="ECO:0000256" key="4">
    <source>
        <dbReference type="ARBA" id="ARBA00023136"/>
    </source>
</evidence>
<dbReference type="GO" id="GO:0005524">
    <property type="term" value="F:ATP binding"/>
    <property type="evidence" value="ECO:0007669"/>
    <property type="project" value="UniProtKB-KW"/>
</dbReference>
<reference evidence="9" key="1">
    <citation type="journal article" date="2019" name="Int. J. Syst. Evol. Microbiol.">
        <title>The Global Catalogue of Microorganisms (GCM) 10K type strain sequencing project: providing services to taxonomists for standard genome sequencing and annotation.</title>
        <authorList>
            <consortium name="The Broad Institute Genomics Platform"/>
            <consortium name="The Broad Institute Genome Sequencing Center for Infectious Disease"/>
            <person name="Wu L."/>
            <person name="Ma J."/>
        </authorList>
    </citation>
    <scope>NUCLEOTIDE SEQUENCE [LARGE SCALE GENOMIC DNA]</scope>
    <source>
        <strain evidence="9">JCM 17979</strain>
    </source>
</reference>
<keyword evidence="8" id="KW-0067">ATP-binding</keyword>
<dbReference type="PANTHER" id="PTHR43394">
    <property type="entry name" value="ATP-DEPENDENT PERMEASE MDL1, MITOCHONDRIAL"/>
    <property type="match status" value="1"/>
</dbReference>
<feature type="transmembrane region" description="Helical" evidence="5">
    <location>
        <begin position="276"/>
        <end position="299"/>
    </location>
</feature>
<evidence type="ECO:0000313" key="9">
    <source>
        <dbReference type="Proteomes" id="UP001500928"/>
    </source>
</evidence>
<feature type="transmembrane region" description="Helical" evidence="5">
    <location>
        <begin position="60"/>
        <end position="81"/>
    </location>
</feature>
<accession>A0ABP9BZW3</accession>
<dbReference type="EMBL" id="BAABHO010000038">
    <property type="protein sequence ID" value="GAA4800959.1"/>
    <property type="molecule type" value="Genomic_DNA"/>
</dbReference>
<keyword evidence="2 5" id="KW-0812">Transmembrane</keyword>
<feature type="domain" description="ABC transmembrane type-1" evidence="7">
    <location>
        <begin position="26"/>
        <end position="305"/>
    </location>
</feature>
<dbReference type="InterPro" id="IPR039421">
    <property type="entry name" value="Type_1_exporter"/>
</dbReference>